<sequence length="49" mass="5879">MAHLYKKIIKGRTYWYLRETHRVDGKVKLKWQKYLGTADSILAKLEKAE</sequence>
<name>A0A1M7A6U6_9BACT</name>
<dbReference type="Proteomes" id="UP000183994">
    <property type="component" value="Unassembled WGS sequence"/>
</dbReference>
<dbReference type="EMBL" id="FQZU01000064">
    <property type="protein sequence ID" value="SHL38427.1"/>
    <property type="molecule type" value="Genomic_DNA"/>
</dbReference>
<evidence type="ECO:0000313" key="2">
    <source>
        <dbReference type="Proteomes" id="UP000183994"/>
    </source>
</evidence>
<proteinExistence type="predicted"/>
<protein>
    <submittedName>
        <fullName evidence="1">Uncharacterized protein</fullName>
    </submittedName>
</protein>
<feature type="non-terminal residue" evidence="1">
    <location>
        <position position="49"/>
    </location>
</feature>
<keyword evidence="2" id="KW-1185">Reference proteome</keyword>
<accession>A0A1M7A6U6</accession>
<gene>
    <name evidence="1" type="ORF">SAMN02745216_05108</name>
</gene>
<reference evidence="2" key="1">
    <citation type="submission" date="2016-11" db="EMBL/GenBank/DDBJ databases">
        <authorList>
            <person name="Varghese N."/>
            <person name="Submissions S."/>
        </authorList>
    </citation>
    <scope>NUCLEOTIDE SEQUENCE [LARGE SCALE GENOMIC DNA]</scope>
    <source>
        <strain evidence="2">DSM 16219</strain>
    </source>
</reference>
<evidence type="ECO:0000313" key="1">
    <source>
        <dbReference type="EMBL" id="SHL38427.1"/>
    </source>
</evidence>
<organism evidence="1 2">
    <name type="scientific">Desulfatibacillum alkenivorans DSM 16219</name>
    <dbReference type="NCBI Taxonomy" id="1121393"/>
    <lineage>
        <taxon>Bacteria</taxon>
        <taxon>Pseudomonadati</taxon>
        <taxon>Thermodesulfobacteriota</taxon>
        <taxon>Desulfobacteria</taxon>
        <taxon>Desulfobacterales</taxon>
        <taxon>Desulfatibacillaceae</taxon>
        <taxon>Desulfatibacillum</taxon>
    </lineage>
</organism>
<dbReference type="AlphaFoldDB" id="A0A1M7A6U6"/>